<evidence type="ECO:0000256" key="1">
    <source>
        <dbReference type="ARBA" id="ARBA00004239"/>
    </source>
</evidence>
<dbReference type="EC" id="3.4.19.9" evidence="3 7"/>
<evidence type="ECO:0000256" key="3">
    <source>
        <dbReference type="ARBA" id="ARBA00012886"/>
    </source>
</evidence>
<reference evidence="9 10" key="1">
    <citation type="submission" date="2021-05" db="EMBL/GenBank/DDBJ databases">
        <authorList>
            <person name="Zahm M."/>
            <person name="Klopp C."/>
            <person name="Cabau C."/>
            <person name="Kuhl H."/>
            <person name="Suciu R."/>
            <person name="Ciorpac M."/>
            <person name="Holostenco D."/>
            <person name="Gessner J."/>
            <person name="Wuertz S."/>
            <person name="Hohne C."/>
            <person name="Stock M."/>
            <person name="Gislard M."/>
            <person name="Lluch J."/>
            <person name="Milhes M."/>
            <person name="Lampietro C."/>
            <person name="Lopez Roques C."/>
            <person name="Donnadieu C."/>
            <person name="Du K."/>
            <person name="Schartl M."/>
            <person name="Guiguen Y."/>
        </authorList>
    </citation>
    <scope>NUCLEOTIDE SEQUENCE [LARGE SCALE GENOMIC DNA]</scope>
    <source>
        <strain evidence="9">Hh-F2</strain>
        <tissue evidence="9">Blood</tissue>
    </source>
</reference>
<feature type="active site" evidence="7">
    <location>
        <position position="234"/>
    </location>
</feature>
<protein>
    <recommendedName>
        <fullName evidence="3 7">folate gamma-glutamyl hydrolase</fullName>
        <ecNumber evidence="3 7">3.4.19.9</ecNumber>
    </recommendedName>
</protein>
<evidence type="ECO:0000313" key="9">
    <source>
        <dbReference type="EMBL" id="KAK6492103.1"/>
    </source>
</evidence>
<name>A0ABR1A4U8_HUSHU</name>
<comment type="caution">
    <text evidence="9">The sequence shown here is derived from an EMBL/GenBank/DDBJ whole genome shotgun (WGS) entry which is preliminary data.</text>
</comment>
<gene>
    <name evidence="9" type="ORF">HHUSO_G4359</name>
</gene>
<proteinExistence type="inferred from homology"/>
<keyword evidence="4" id="KW-0964">Secreted</keyword>
<dbReference type="CDD" id="cd01747">
    <property type="entry name" value="GATase1_Glutamyl_Hydrolase"/>
    <property type="match status" value="1"/>
</dbReference>
<dbReference type="EMBL" id="JAHFZB010000003">
    <property type="protein sequence ID" value="KAK6492103.1"/>
    <property type="molecule type" value="Genomic_DNA"/>
</dbReference>
<dbReference type="PANTHER" id="PTHR11315">
    <property type="entry name" value="PROTEASE FAMILY C26 GAMMA-GLUTAMYL HYDROLASE"/>
    <property type="match status" value="1"/>
</dbReference>
<evidence type="ECO:0000256" key="7">
    <source>
        <dbReference type="PROSITE-ProRule" id="PRU00607"/>
    </source>
</evidence>
<feature type="active site" description="Nucleophile" evidence="7">
    <location>
        <position position="125"/>
    </location>
</feature>
<dbReference type="SUPFAM" id="SSF52317">
    <property type="entry name" value="Class I glutamine amidotransferase-like"/>
    <property type="match status" value="1"/>
</dbReference>
<dbReference type="InterPro" id="IPR029062">
    <property type="entry name" value="Class_I_gatase-like"/>
</dbReference>
<dbReference type="PANTHER" id="PTHR11315:SF20">
    <property type="entry name" value="GAMMA-GLUTAMYL HYDROLASE"/>
    <property type="match status" value="1"/>
</dbReference>
<comment type="subcellular location">
    <subcellularLocation>
        <location evidence="1">Secreted</location>
        <location evidence="1">Extracellular space</location>
    </subcellularLocation>
</comment>
<evidence type="ECO:0000313" key="10">
    <source>
        <dbReference type="Proteomes" id="UP001369086"/>
    </source>
</evidence>
<dbReference type="InterPro" id="IPR015527">
    <property type="entry name" value="Pept_C26_g-glut_hydrolase"/>
</dbReference>
<organism evidence="9 10">
    <name type="scientific">Huso huso</name>
    <name type="common">Beluga</name>
    <name type="synonym">Acipenser huso</name>
    <dbReference type="NCBI Taxonomy" id="61971"/>
    <lineage>
        <taxon>Eukaryota</taxon>
        <taxon>Metazoa</taxon>
        <taxon>Chordata</taxon>
        <taxon>Craniata</taxon>
        <taxon>Vertebrata</taxon>
        <taxon>Euteleostomi</taxon>
        <taxon>Actinopterygii</taxon>
        <taxon>Chondrostei</taxon>
        <taxon>Acipenseriformes</taxon>
        <taxon>Acipenseridae</taxon>
        <taxon>Huso</taxon>
    </lineage>
</organism>
<evidence type="ECO:0000256" key="6">
    <source>
        <dbReference type="ARBA" id="ARBA00022801"/>
    </source>
</evidence>
<dbReference type="Pfam" id="PF07722">
    <property type="entry name" value="Peptidase_C26"/>
    <property type="match status" value="1"/>
</dbReference>
<keyword evidence="5 8" id="KW-0732">Signal</keyword>
<keyword evidence="10" id="KW-1185">Reference proteome</keyword>
<feature type="chain" id="PRO_5047368044" description="folate gamma-glutamyl hydrolase" evidence="8">
    <location>
        <begin position="24"/>
        <end position="310"/>
    </location>
</feature>
<dbReference type="PROSITE" id="PS51273">
    <property type="entry name" value="GATASE_TYPE_1"/>
    <property type="match status" value="1"/>
</dbReference>
<keyword evidence="6 7" id="KW-0378">Hydrolase</keyword>
<evidence type="ECO:0000256" key="2">
    <source>
        <dbReference type="ARBA" id="ARBA00011083"/>
    </source>
</evidence>
<dbReference type="GO" id="GO:0016787">
    <property type="term" value="F:hydrolase activity"/>
    <property type="evidence" value="ECO:0007669"/>
    <property type="project" value="UniProtKB-KW"/>
</dbReference>
<evidence type="ECO:0000256" key="4">
    <source>
        <dbReference type="ARBA" id="ARBA00022525"/>
    </source>
</evidence>
<sequence length="310" mass="35004">MNPLRCATLLVFCNTVLILVCNAEERNDRPIIGVLAQEYQSSGKSYIAASYVKFLESAGARVVPIRISQSEEEYEKLFNSLNGVLFPGGGANLTSSGYAKAASVFYRLALKANDQGDFFPVWGTCLGFEELTYLTSGELILTATNTSNVSLPLDFMPDAKDSRLFKNVPEDVLKALATEPITENSHHWSVSVKSFYMNDKLRNFYRVLTTNKVNLEFISTMEAYKYPIYGTQWHPEKNPFEWTRPVISHSPSAVKASFYIADFFVNEARKNFHRFSSTEEETKALIYNYNPVFTGKVSSFEQMYIFVSAS</sequence>
<dbReference type="Gene3D" id="3.40.50.880">
    <property type="match status" value="1"/>
</dbReference>
<comment type="similarity">
    <text evidence="2">Belongs to the peptidase C26 family.</text>
</comment>
<feature type="signal peptide" evidence="8">
    <location>
        <begin position="1"/>
        <end position="23"/>
    </location>
</feature>
<dbReference type="Proteomes" id="UP001369086">
    <property type="component" value="Unassembled WGS sequence"/>
</dbReference>
<evidence type="ECO:0000256" key="5">
    <source>
        <dbReference type="ARBA" id="ARBA00022729"/>
    </source>
</evidence>
<comment type="catalytic activity">
    <reaction evidence="7">
        <text>(6S)-5,6,7,8-tetrahydrofolyl-(gamma-L-Glu)(n) + (n-1) H2O = (6S)-5,6,7,8-tetrahydrofolate + (n-1) L-glutamate</text>
        <dbReference type="Rhea" id="RHEA:56784"/>
        <dbReference type="Rhea" id="RHEA-COMP:14738"/>
        <dbReference type="ChEBI" id="CHEBI:15377"/>
        <dbReference type="ChEBI" id="CHEBI:29985"/>
        <dbReference type="ChEBI" id="CHEBI:57453"/>
        <dbReference type="ChEBI" id="CHEBI:141005"/>
        <dbReference type="EC" id="3.4.19.9"/>
    </reaction>
</comment>
<accession>A0ABR1A4U8</accession>
<dbReference type="PROSITE" id="PS51275">
    <property type="entry name" value="PEPTIDASE_C26_GGH"/>
    <property type="match status" value="1"/>
</dbReference>
<evidence type="ECO:0000256" key="8">
    <source>
        <dbReference type="SAM" id="SignalP"/>
    </source>
</evidence>
<dbReference type="InterPro" id="IPR011697">
    <property type="entry name" value="Peptidase_C26"/>
</dbReference>